<dbReference type="Gene3D" id="2.40.50.140">
    <property type="entry name" value="Nucleic acid-binding proteins"/>
    <property type="match status" value="1"/>
</dbReference>
<proteinExistence type="predicted"/>
<dbReference type="CDD" id="cd04458">
    <property type="entry name" value="CSP_CDS"/>
    <property type="match status" value="1"/>
</dbReference>
<sequence>MTENKVRGKVKWFDTKRGYGFIGSDAGDVFVHYTAMLGSGYKTLNEGEEVEYELAVSAGGSNNGRRAKNVARLTKLTSGLSANSSYGRPASGLDNAFSLR</sequence>
<evidence type="ECO:0000313" key="3">
    <source>
        <dbReference type="EMBL" id="OHA35038.1"/>
    </source>
</evidence>
<reference evidence="3 4" key="1">
    <citation type="journal article" date="2016" name="Nat. Commun.">
        <title>Thousands of microbial genomes shed light on interconnected biogeochemical processes in an aquifer system.</title>
        <authorList>
            <person name="Anantharaman K."/>
            <person name="Brown C.T."/>
            <person name="Hug L.A."/>
            <person name="Sharon I."/>
            <person name="Castelle C.J."/>
            <person name="Probst A.J."/>
            <person name="Thomas B.C."/>
            <person name="Singh A."/>
            <person name="Wilkins M.J."/>
            <person name="Karaoz U."/>
            <person name="Brodie E.L."/>
            <person name="Williams K.H."/>
            <person name="Hubbard S.S."/>
            <person name="Banfield J.F."/>
        </authorList>
    </citation>
    <scope>NUCLEOTIDE SEQUENCE [LARGE SCALE GENOMIC DNA]</scope>
</reference>
<feature type="domain" description="CSD" evidence="2">
    <location>
        <begin position="5"/>
        <end position="72"/>
    </location>
</feature>
<feature type="region of interest" description="Disordered" evidence="1">
    <location>
        <begin position="80"/>
        <end position="100"/>
    </location>
</feature>
<dbReference type="STRING" id="1802319.A2928_04025"/>
<dbReference type="InterPro" id="IPR011129">
    <property type="entry name" value="CSD"/>
</dbReference>
<dbReference type="SUPFAM" id="SSF50249">
    <property type="entry name" value="Nucleic acid-binding proteins"/>
    <property type="match status" value="1"/>
</dbReference>
<dbReference type="PROSITE" id="PS51857">
    <property type="entry name" value="CSD_2"/>
    <property type="match status" value="1"/>
</dbReference>
<dbReference type="PANTHER" id="PTHR46565">
    <property type="entry name" value="COLD SHOCK DOMAIN PROTEIN 2"/>
    <property type="match status" value="1"/>
</dbReference>
<dbReference type="InterPro" id="IPR012340">
    <property type="entry name" value="NA-bd_OB-fold"/>
</dbReference>
<accession>A0A1G2NG31</accession>
<dbReference type="SMART" id="SM00357">
    <property type="entry name" value="CSP"/>
    <property type="match status" value="1"/>
</dbReference>
<comment type="caution">
    <text evidence="3">The sequence shown here is derived from an EMBL/GenBank/DDBJ whole genome shotgun (WGS) entry which is preliminary data.</text>
</comment>
<evidence type="ECO:0000313" key="4">
    <source>
        <dbReference type="Proteomes" id="UP000176221"/>
    </source>
</evidence>
<dbReference type="Proteomes" id="UP000176221">
    <property type="component" value="Unassembled WGS sequence"/>
</dbReference>
<dbReference type="PRINTS" id="PR00050">
    <property type="entry name" value="COLDSHOCK"/>
</dbReference>
<dbReference type="Pfam" id="PF00313">
    <property type="entry name" value="CSD"/>
    <property type="match status" value="1"/>
</dbReference>
<name>A0A1G2NG31_9BACT</name>
<evidence type="ECO:0000259" key="2">
    <source>
        <dbReference type="PROSITE" id="PS51857"/>
    </source>
</evidence>
<dbReference type="AlphaFoldDB" id="A0A1G2NG31"/>
<dbReference type="EMBL" id="MHRX01000001">
    <property type="protein sequence ID" value="OHA35038.1"/>
    <property type="molecule type" value="Genomic_DNA"/>
</dbReference>
<dbReference type="InterPro" id="IPR002059">
    <property type="entry name" value="CSP_DNA-bd"/>
</dbReference>
<evidence type="ECO:0000256" key="1">
    <source>
        <dbReference type="SAM" id="MobiDB-lite"/>
    </source>
</evidence>
<organism evidence="3 4">
    <name type="scientific">Candidatus Taylorbacteria bacterium RIFCSPLOWO2_01_FULL_45_15b</name>
    <dbReference type="NCBI Taxonomy" id="1802319"/>
    <lineage>
        <taxon>Bacteria</taxon>
        <taxon>Candidatus Tayloriibacteriota</taxon>
    </lineage>
</organism>
<protein>
    <recommendedName>
        <fullName evidence="2">CSD domain-containing protein</fullName>
    </recommendedName>
</protein>
<dbReference type="PANTHER" id="PTHR46565:SF20">
    <property type="entry name" value="COLD SHOCK DOMAIN-CONTAINING PROTEIN 4"/>
    <property type="match status" value="1"/>
</dbReference>
<gene>
    <name evidence="3" type="ORF">A2928_04025</name>
</gene>
<dbReference type="GO" id="GO:0003676">
    <property type="term" value="F:nucleic acid binding"/>
    <property type="evidence" value="ECO:0007669"/>
    <property type="project" value="InterPro"/>
</dbReference>